<dbReference type="GO" id="GO:0005987">
    <property type="term" value="P:sucrose catabolic process"/>
    <property type="evidence" value="ECO:0007669"/>
    <property type="project" value="TreeGrafter"/>
</dbReference>
<protein>
    <submittedName>
        <fullName evidence="4">Uncharacterized protein</fullName>
    </submittedName>
</protein>
<accession>D7MXK0</accession>
<dbReference type="HOGENOM" id="CLU_1743021_0_0_1"/>
<dbReference type="Gramene" id="scaffold_44600003.1">
    <property type="protein sequence ID" value="scaffold_44600003.1"/>
    <property type="gene ID" value="scaffold_44600003.1"/>
</dbReference>
<keyword evidence="1" id="KW-0378">Hydrolase</keyword>
<dbReference type="eggNOG" id="ENOG502QPS0">
    <property type="taxonomic scope" value="Eukaryota"/>
</dbReference>
<dbReference type="EMBL" id="GL349018">
    <property type="protein sequence ID" value="EFH38733.1"/>
    <property type="molecule type" value="Genomic_DNA"/>
</dbReference>
<evidence type="ECO:0000256" key="2">
    <source>
        <dbReference type="ARBA" id="ARBA00023277"/>
    </source>
</evidence>
<evidence type="ECO:0000313" key="5">
    <source>
        <dbReference type="Proteomes" id="UP000008694"/>
    </source>
</evidence>
<dbReference type="PANTHER" id="PTHR31916:SF40">
    <property type="entry name" value="ALKALINE_NEUTRAL INVERTASE B-RELATED"/>
    <property type="match status" value="1"/>
</dbReference>
<organism evidence="5">
    <name type="scientific">Arabidopsis lyrata subsp. lyrata</name>
    <name type="common">Lyre-leaved rock-cress</name>
    <dbReference type="NCBI Taxonomy" id="81972"/>
    <lineage>
        <taxon>Eukaryota</taxon>
        <taxon>Viridiplantae</taxon>
        <taxon>Streptophyta</taxon>
        <taxon>Embryophyta</taxon>
        <taxon>Tracheophyta</taxon>
        <taxon>Spermatophyta</taxon>
        <taxon>Magnoliopsida</taxon>
        <taxon>eudicotyledons</taxon>
        <taxon>Gunneridae</taxon>
        <taxon>Pentapetalae</taxon>
        <taxon>rosids</taxon>
        <taxon>malvids</taxon>
        <taxon>Brassicales</taxon>
        <taxon>Brassicaceae</taxon>
        <taxon>Camelineae</taxon>
        <taxon>Arabidopsis</taxon>
    </lineage>
</organism>
<gene>
    <name evidence="4" type="ORF">ARALYDRAFT_920675</name>
</gene>
<dbReference type="InterPro" id="IPR024746">
    <property type="entry name" value="Glyco_hydro_100"/>
</dbReference>
<sequence>MPTSFKVSHDPVRKLRADFCKSAIGRVASVDSGDWWSTLLRAYTKSIECEKSIQLILSMCLSEGFDILHTLLCDDGCCLIDHSTGVYGYLIEIQALFFMALRCAVLLLLKEDGEGTKMVEQIIKQLHALRSYFWLDLKQHNDIYQYKTEE</sequence>
<name>D7MXK0_ARALL</name>
<dbReference type="Proteomes" id="UP000008694">
    <property type="component" value="Unassembled WGS sequence"/>
</dbReference>
<evidence type="ECO:0000256" key="3">
    <source>
        <dbReference type="ARBA" id="ARBA00023295"/>
    </source>
</evidence>
<evidence type="ECO:0000256" key="1">
    <source>
        <dbReference type="ARBA" id="ARBA00022801"/>
    </source>
</evidence>
<keyword evidence="3" id="KW-0326">Glycosidase</keyword>
<keyword evidence="2" id="KW-0119">Carbohydrate metabolism</keyword>
<keyword evidence="5" id="KW-1185">Reference proteome</keyword>
<evidence type="ECO:0000313" key="4">
    <source>
        <dbReference type="EMBL" id="EFH38733.1"/>
    </source>
</evidence>
<dbReference type="PANTHER" id="PTHR31916">
    <property type="match status" value="1"/>
</dbReference>
<dbReference type="STRING" id="81972.D7MXK0"/>
<reference evidence="5" key="1">
    <citation type="journal article" date="2011" name="Nat. Genet.">
        <title>The Arabidopsis lyrata genome sequence and the basis of rapid genome size change.</title>
        <authorList>
            <person name="Hu T.T."/>
            <person name="Pattyn P."/>
            <person name="Bakker E.G."/>
            <person name="Cao J."/>
            <person name="Cheng J.-F."/>
            <person name="Clark R.M."/>
            <person name="Fahlgren N."/>
            <person name="Fawcett J.A."/>
            <person name="Grimwood J."/>
            <person name="Gundlach H."/>
            <person name="Haberer G."/>
            <person name="Hollister J.D."/>
            <person name="Ossowski S."/>
            <person name="Ottilar R.P."/>
            <person name="Salamov A.A."/>
            <person name="Schneeberger K."/>
            <person name="Spannagl M."/>
            <person name="Wang X."/>
            <person name="Yang L."/>
            <person name="Nasrallah M.E."/>
            <person name="Bergelson J."/>
            <person name="Carrington J.C."/>
            <person name="Gaut B.S."/>
            <person name="Schmutz J."/>
            <person name="Mayer K.F.X."/>
            <person name="Van de Peer Y."/>
            <person name="Grigoriev I.V."/>
            <person name="Nordborg M."/>
            <person name="Weigel D."/>
            <person name="Guo Y.-L."/>
        </authorList>
    </citation>
    <scope>NUCLEOTIDE SEQUENCE [LARGE SCALE GENOMIC DNA]</scope>
    <source>
        <strain evidence="5">cv. MN47</strain>
    </source>
</reference>
<dbReference type="AlphaFoldDB" id="D7MXK0"/>
<dbReference type="GO" id="GO:0033926">
    <property type="term" value="F:endo-alpha-N-acetylgalactosaminidase activity"/>
    <property type="evidence" value="ECO:0007669"/>
    <property type="project" value="InterPro"/>
</dbReference>
<dbReference type="Pfam" id="PF12899">
    <property type="entry name" value="Glyco_hydro_100"/>
    <property type="match status" value="1"/>
</dbReference>
<dbReference type="GO" id="GO:0004575">
    <property type="term" value="F:sucrose alpha-glucosidase activity"/>
    <property type="evidence" value="ECO:0007669"/>
    <property type="project" value="TreeGrafter"/>
</dbReference>
<proteinExistence type="predicted"/>